<dbReference type="Proteomes" id="UP000007953">
    <property type="component" value="Plasmid megaplasmid"/>
</dbReference>
<keyword evidence="2" id="KW-0614">Plasmid</keyword>
<sequence>MTPELQRGVADPRANGPLRAHPRRLDVHQWRIVPILYIGGVDIQHKMKGKDQGAQMAMCQGMLDQHMATMQMMMDGQIMGMAGGMGPGMGGMMSK</sequence>
<evidence type="ECO:0000313" key="2">
    <source>
        <dbReference type="EMBL" id="AEG71072.1"/>
    </source>
</evidence>
<dbReference type="AlphaFoldDB" id="F6G8I1"/>
<dbReference type="EMBL" id="CP002820">
    <property type="protein sequence ID" value="AEG71072.1"/>
    <property type="molecule type" value="Genomic_DNA"/>
</dbReference>
<dbReference type="PATRIC" id="fig|1031711.3.peg.3674"/>
<evidence type="ECO:0000256" key="1">
    <source>
        <dbReference type="SAM" id="MobiDB-lite"/>
    </source>
</evidence>
<name>F6G8I1_RALS8</name>
<accession>F6G8I1</accession>
<reference evidence="2 3" key="1">
    <citation type="journal article" date="2011" name="J. Bacteriol.">
        <title>Complete genome sequence of the plant pathogen Ralstonia solanacearum strain Po82.</title>
        <authorList>
            <person name="Xu J."/>
            <person name="Zheng H.J."/>
            <person name="Liu L."/>
            <person name="Pan Z.C."/>
            <person name="Prior P."/>
            <person name="Tang B."/>
            <person name="Xu J.S."/>
            <person name="Zhang H."/>
            <person name="Tian Q."/>
            <person name="Zhang L.Q."/>
            <person name="Feng J."/>
        </authorList>
    </citation>
    <scope>NUCLEOTIDE SEQUENCE [LARGE SCALE GENOMIC DNA]</scope>
    <source>
        <strain evidence="3">Po82</strain>
    </source>
</reference>
<gene>
    <name evidence="2" type="ordered locus">RSPO_m00431</name>
</gene>
<evidence type="ECO:0000313" key="3">
    <source>
        <dbReference type="Proteomes" id="UP000007953"/>
    </source>
</evidence>
<protein>
    <submittedName>
        <fullName evidence="2">Uncharacterized protein</fullName>
    </submittedName>
</protein>
<feature type="region of interest" description="Disordered" evidence="1">
    <location>
        <begin position="1"/>
        <end position="22"/>
    </location>
</feature>
<geneLocation type="plasmid" evidence="3"/>
<dbReference type="HOGENOM" id="CLU_2370751_0_0_4"/>
<organism evidence="2 3">
    <name type="scientific">Ralstonia solanacearum (strain Po82)</name>
    <dbReference type="NCBI Taxonomy" id="1031711"/>
    <lineage>
        <taxon>Bacteria</taxon>
        <taxon>Pseudomonadati</taxon>
        <taxon>Pseudomonadota</taxon>
        <taxon>Betaproteobacteria</taxon>
        <taxon>Burkholderiales</taxon>
        <taxon>Burkholderiaceae</taxon>
        <taxon>Ralstonia</taxon>
        <taxon>Ralstonia solanacearum species complex</taxon>
    </lineage>
</organism>
<proteinExistence type="predicted"/>
<dbReference type="KEGG" id="rsn:RSPO_m00431"/>